<dbReference type="Proteomes" id="UP001054837">
    <property type="component" value="Unassembled WGS sequence"/>
</dbReference>
<proteinExistence type="predicted"/>
<protein>
    <submittedName>
        <fullName evidence="1">Uncharacterized protein</fullName>
    </submittedName>
</protein>
<comment type="caution">
    <text evidence="1">The sequence shown here is derived from an EMBL/GenBank/DDBJ whole genome shotgun (WGS) entry which is preliminary data.</text>
</comment>
<dbReference type="AlphaFoldDB" id="A0AAV4SZG0"/>
<organism evidence="1 2">
    <name type="scientific">Caerostris darwini</name>
    <dbReference type="NCBI Taxonomy" id="1538125"/>
    <lineage>
        <taxon>Eukaryota</taxon>
        <taxon>Metazoa</taxon>
        <taxon>Ecdysozoa</taxon>
        <taxon>Arthropoda</taxon>
        <taxon>Chelicerata</taxon>
        <taxon>Arachnida</taxon>
        <taxon>Araneae</taxon>
        <taxon>Araneomorphae</taxon>
        <taxon>Entelegynae</taxon>
        <taxon>Araneoidea</taxon>
        <taxon>Araneidae</taxon>
        <taxon>Caerostris</taxon>
    </lineage>
</organism>
<keyword evidence="2" id="KW-1185">Reference proteome</keyword>
<sequence length="130" mass="14945">MGREENPFKRLVFQPRSKCVPSPPKRPVWSAFTDVATVLPELHHHYNKQNQKVPQNIDFLVTVQMQKVFWDLVTSFGERSTTSVKSLFGNRGESAFLRTRNSKATHSEDAEWRVREGGSTRQVQPIGCIF</sequence>
<reference evidence="1 2" key="1">
    <citation type="submission" date="2021-06" db="EMBL/GenBank/DDBJ databases">
        <title>Caerostris darwini draft genome.</title>
        <authorList>
            <person name="Kono N."/>
            <person name="Arakawa K."/>
        </authorList>
    </citation>
    <scope>NUCLEOTIDE SEQUENCE [LARGE SCALE GENOMIC DNA]</scope>
</reference>
<accession>A0AAV4SZG0</accession>
<evidence type="ECO:0000313" key="2">
    <source>
        <dbReference type="Proteomes" id="UP001054837"/>
    </source>
</evidence>
<name>A0AAV4SZG0_9ARAC</name>
<evidence type="ECO:0000313" key="1">
    <source>
        <dbReference type="EMBL" id="GIY37937.1"/>
    </source>
</evidence>
<dbReference type="EMBL" id="BPLQ01008527">
    <property type="protein sequence ID" value="GIY37937.1"/>
    <property type="molecule type" value="Genomic_DNA"/>
</dbReference>
<gene>
    <name evidence="1" type="ORF">CDAR_8141</name>
</gene>